<dbReference type="Pfam" id="PF08459">
    <property type="entry name" value="UvrC_RNaseH_dom"/>
    <property type="match status" value="1"/>
</dbReference>
<dbReference type="GO" id="GO:0009380">
    <property type="term" value="C:excinuclease repair complex"/>
    <property type="evidence" value="ECO:0007669"/>
    <property type="project" value="TreeGrafter"/>
</dbReference>
<dbReference type="Gene3D" id="3.40.1440.10">
    <property type="entry name" value="GIY-YIG endonuclease"/>
    <property type="match status" value="1"/>
</dbReference>
<dbReference type="CDD" id="cd10434">
    <property type="entry name" value="GIY-YIG_UvrC_Cho"/>
    <property type="match status" value="1"/>
</dbReference>
<keyword evidence="6" id="KW-0175">Coiled coil</keyword>
<dbReference type="FunFam" id="3.40.1440.10:FF:000001">
    <property type="entry name" value="UvrABC system protein C"/>
    <property type="match status" value="1"/>
</dbReference>
<keyword evidence="2" id="KW-0227">DNA damage</keyword>
<accession>A0A0G0JJ13</accession>
<dbReference type="GO" id="GO:0009381">
    <property type="term" value="F:excinuclease ABC activity"/>
    <property type="evidence" value="ECO:0007669"/>
    <property type="project" value="InterPro"/>
</dbReference>
<evidence type="ECO:0000256" key="2">
    <source>
        <dbReference type="ARBA" id="ARBA00022763"/>
    </source>
</evidence>
<evidence type="ECO:0000259" key="7">
    <source>
        <dbReference type="PROSITE" id="PS50151"/>
    </source>
</evidence>
<feature type="domain" description="UvrC family homology region profile" evidence="9">
    <location>
        <begin position="252"/>
        <end position="352"/>
    </location>
</feature>
<dbReference type="InterPro" id="IPR001943">
    <property type="entry name" value="UVR_dom"/>
</dbReference>
<keyword evidence="1" id="KW-0963">Cytoplasm</keyword>
<evidence type="ECO:0000259" key="8">
    <source>
        <dbReference type="PROSITE" id="PS50164"/>
    </source>
</evidence>
<dbReference type="PANTHER" id="PTHR30562">
    <property type="entry name" value="UVRC/OXIDOREDUCTASE"/>
    <property type="match status" value="1"/>
</dbReference>
<feature type="domain" description="UVR" evidence="7">
    <location>
        <begin position="198"/>
        <end position="233"/>
    </location>
</feature>
<protein>
    <submittedName>
        <fullName evidence="10">Excinuclease ABC subunit C</fullName>
    </submittedName>
</protein>
<dbReference type="PANTHER" id="PTHR30562:SF1">
    <property type="entry name" value="UVRABC SYSTEM PROTEIN C"/>
    <property type="match status" value="1"/>
</dbReference>
<evidence type="ECO:0000256" key="5">
    <source>
        <dbReference type="ARBA" id="ARBA00023204"/>
    </source>
</evidence>
<evidence type="ECO:0000313" key="11">
    <source>
        <dbReference type="Proteomes" id="UP000034235"/>
    </source>
</evidence>
<dbReference type="EMBL" id="LBUP01000003">
    <property type="protein sequence ID" value="KKQ66782.1"/>
    <property type="molecule type" value="Genomic_DNA"/>
</dbReference>
<evidence type="ECO:0000313" key="10">
    <source>
        <dbReference type="EMBL" id="KKQ66782.1"/>
    </source>
</evidence>
<dbReference type="Pfam" id="PF01541">
    <property type="entry name" value="GIY-YIG"/>
    <property type="match status" value="1"/>
</dbReference>
<dbReference type="InterPro" id="IPR050066">
    <property type="entry name" value="UvrABC_protein_C"/>
</dbReference>
<evidence type="ECO:0000256" key="1">
    <source>
        <dbReference type="ARBA" id="ARBA00022490"/>
    </source>
</evidence>
<dbReference type="InterPro" id="IPR038476">
    <property type="entry name" value="UvrC_RNase_H_dom_sf"/>
</dbReference>
<dbReference type="Proteomes" id="UP000034235">
    <property type="component" value="Unassembled WGS sequence"/>
</dbReference>
<dbReference type="InterPro" id="IPR047296">
    <property type="entry name" value="GIY-YIG_UvrC_Cho"/>
</dbReference>
<proteinExistence type="predicted"/>
<dbReference type="InterPro" id="IPR036876">
    <property type="entry name" value="UVR_dom_sf"/>
</dbReference>
<reference evidence="10 11" key="1">
    <citation type="journal article" date="2015" name="Nature">
        <title>rRNA introns, odd ribosomes, and small enigmatic genomes across a large radiation of phyla.</title>
        <authorList>
            <person name="Brown C.T."/>
            <person name="Hug L.A."/>
            <person name="Thomas B.C."/>
            <person name="Sharon I."/>
            <person name="Castelle C.J."/>
            <person name="Singh A."/>
            <person name="Wilkins M.J."/>
            <person name="Williams K.H."/>
            <person name="Banfield J.F."/>
        </authorList>
    </citation>
    <scope>NUCLEOTIDE SEQUENCE [LARGE SCALE GENOMIC DNA]</scope>
</reference>
<evidence type="ECO:0000256" key="3">
    <source>
        <dbReference type="ARBA" id="ARBA00022769"/>
    </source>
</evidence>
<dbReference type="AlphaFoldDB" id="A0A0G0JJ13"/>
<feature type="domain" description="GIY-YIG" evidence="8">
    <location>
        <begin position="13"/>
        <end position="91"/>
    </location>
</feature>
<gene>
    <name evidence="10" type="ORF">US86_C0003G0025</name>
</gene>
<dbReference type="PROSITE" id="PS50151">
    <property type="entry name" value="UVR"/>
    <property type="match status" value="1"/>
</dbReference>
<keyword evidence="5" id="KW-0234">DNA repair</keyword>
<evidence type="ECO:0000256" key="6">
    <source>
        <dbReference type="SAM" id="Coils"/>
    </source>
</evidence>
<dbReference type="PROSITE" id="PS50165">
    <property type="entry name" value="UVRC"/>
    <property type="match status" value="1"/>
</dbReference>
<name>A0A0G0JJ13_9BACT</name>
<dbReference type="SUPFAM" id="SSF46600">
    <property type="entry name" value="C-terminal UvrC-binding domain of UvrB"/>
    <property type="match status" value="1"/>
</dbReference>
<dbReference type="SUPFAM" id="SSF82771">
    <property type="entry name" value="GIY-YIG endonuclease"/>
    <property type="match status" value="1"/>
</dbReference>
<dbReference type="GO" id="GO:0006289">
    <property type="term" value="P:nucleotide-excision repair"/>
    <property type="evidence" value="ECO:0007669"/>
    <property type="project" value="InterPro"/>
</dbReference>
<dbReference type="PATRIC" id="fig|1618422.5.peg.613"/>
<dbReference type="InterPro" id="IPR000305">
    <property type="entry name" value="GIY-YIG_endonuc"/>
</dbReference>
<dbReference type="SMART" id="SM00465">
    <property type="entry name" value="GIYc"/>
    <property type="match status" value="1"/>
</dbReference>
<sequence>MIPGYIDKQKLVHKPGIYMFKNKSCGVIYVGKAIDLNKRISSYFSKNQIDPKTLLLVEETADLETIVVESELEALILEANLIKKYLPKFNIRLTDDKDYLYIKITKGNFPSVETARKHELEDSKKYFGPFPSSRLVKETLKSLRKIFPWCNNMRSKKFKPCFYYHIHLCPGSCAGVIDSKEYNKNINRLIKLLEGKKQELIDELNDDIRRHAKNLEFEKAQQLKKILEGLNYITQRNRVHIYLENPNFLEDERSQALRQLQKDLNLKELPERIEGYDISNIQGINATGSMVVLSHGDIDKSQYRKFKIRISGKPNDVGMHREMIKRRLKHPEWPLPDVIIVDGGRGQARVVQFEILNFKFEIPVFGLAKNREWLYPPDGEIIKLPKRSLSLRLLQKLRDEAHRFAVSYHRKLRNQSFGV</sequence>
<dbReference type="InterPro" id="IPR001162">
    <property type="entry name" value="UvrC_RNase_H_dom"/>
</dbReference>
<comment type="caution">
    <text evidence="10">The sequence shown here is derived from an EMBL/GenBank/DDBJ whole genome shotgun (WGS) entry which is preliminary data.</text>
</comment>
<dbReference type="InterPro" id="IPR035901">
    <property type="entry name" value="GIY-YIG_endonuc_sf"/>
</dbReference>
<feature type="coiled-coil region" evidence="6">
    <location>
        <begin position="179"/>
        <end position="221"/>
    </location>
</feature>
<evidence type="ECO:0000259" key="9">
    <source>
        <dbReference type="PROSITE" id="PS50165"/>
    </source>
</evidence>
<keyword evidence="3" id="KW-0228">DNA excision</keyword>
<keyword evidence="4" id="KW-0267">Excision nuclease</keyword>
<dbReference type="Gene3D" id="3.30.420.340">
    <property type="entry name" value="UvrC, RNAse H endonuclease domain"/>
    <property type="match status" value="1"/>
</dbReference>
<dbReference type="PROSITE" id="PS50164">
    <property type="entry name" value="GIY_YIG"/>
    <property type="match status" value="1"/>
</dbReference>
<organism evidence="10 11">
    <name type="scientific">Candidatus Daviesbacteria bacterium GW2011_GWA2_38_24</name>
    <dbReference type="NCBI Taxonomy" id="1618422"/>
    <lineage>
        <taxon>Bacteria</taxon>
        <taxon>Candidatus Daviesiibacteriota</taxon>
    </lineage>
</organism>
<evidence type="ECO:0000256" key="4">
    <source>
        <dbReference type="ARBA" id="ARBA00022881"/>
    </source>
</evidence>